<feature type="binding site" evidence="7">
    <location>
        <position position="117"/>
    </location>
    <ligand>
        <name>Zn(2+)</name>
        <dbReference type="ChEBI" id="CHEBI:29105"/>
        <note>catalytic</note>
    </ligand>
</feature>
<keyword evidence="4 7" id="KW-0255">Endonuclease</keyword>
<accession>A0A955HZ90</accession>
<feature type="binding site" evidence="7">
    <location>
        <position position="107"/>
    </location>
    <ligand>
        <name>Zn(2+)</name>
        <dbReference type="ChEBI" id="CHEBI:29105"/>
        <note>catalytic</note>
    </ligand>
</feature>
<comment type="cofactor">
    <cofactor evidence="7">
        <name>Zn(2+)</name>
        <dbReference type="ChEBI" id="CHEBI:29105"/>
    </cofactor>
    <text evidence="7">Binds 1 zinc ion.</text>
</comment>
<comment type="subcellular location">
    <subcellularLocation>
        <location evidence="7">Cytoplasm</location>
    </subcellularLocation>
</comment>
<sequence length="159" mass="18468">MEFTFLEDSIGKLPFSKETLENQLSYILKDKSHKIDVIFVDSDYIRSLNNEFRSVDEATDVLSFNSDDENESPSEVYISPDYIAKTLGGREVKRSQLLEEILRMVIHGVLHLIGHEHKGYFEYNSDEDSVESEREEMFVIQEDLLSKLLKKLQISLKSE</sequence>
<comment type="caution">
    <text evidence="8">The sequence shown here is derived from an EMBL/GenBank/DDBJ whole genome shotgun (WGS) entry which is preliminary data.</text>
</comment>
<name>A0A955HZ90_9BACT</name>
<dbReference type="PANTHER" id="PTHR46986:SF1">
    <property type="entry name" value="ENDORIBONUCLEASE YBEY, CHLOROPLASTIC"/>
    <property type="match status" value="1"/>
</dbReference>
<keyword evidence="3 7" id="KW-0479">Metal-binding</keyword>
<dbReference type="InterPro" id="IPR002036">
    <property type="entry name" value="YbeY"/>
</dbReference>
<dbReference type="GO" id="GO:0005737">
    <property type="term" value="C:cytoplasm"/>
    <property type="evidence" value="ECO:0007669"/>
    <property type="project" value="UniProtKB-SubCell"/>
</dbReference>
<evidence type="ECO:0000256" key="7">
    <source>
        <dbReference type="HAMAP-Rule" id="MF_00009"/>
    </source>
</evidence>
<evidence type="ECO:0000256" key="6">
    <source>
        <dbReference type="ARBA" id="ARBA00022833"/>
    </source>
</evidence>
<dbReference type="InterPro" id="IPR020549">
    <property type="entry name" value="YbeY_CS"/>
</dbReference>
<evidence type="ECO:0000313" key="9">
    <source>
        <dbReference type="Proteomes" id="UP000748332"/>
    </source>
</evidence>
<dbReference type="PANTHER" id="PTHR46986">
    <property type="entry name" value="ENDORIBONUCLEASE YBEY, CHLOROPLASTIC"/>
    <property type="match status" value="1"/>
</dbReference>
<evidence type="ECO:0000256" key="3">
    <source>
        <dbReference type="ARBA" id="ARBA00022723"/>
    </source>
</evidence>
<evidence type="ECO:0000256" key="2">
    <source>
        <dbReference type="ARBA" id="ARBA00022722"/>
    </source>
</evidence>
<keyword evidence="7" id="KW-0698">rRNA processing</keyword>
<keyword evidence="7" id="KW-0963">Cytoplasm</keyword>
<dbReference type="GO" id="GO:0004222">
    <property type="term" value="F:metalloendopeptidase activity"/>
    <property type="evidence" value="ECO:0007669"/>
    <property type="project" value="InterPro"/>
</dbReference>
<dbReference type="GO" id="GO:0004521">
    <property type="term" value="F:RNA endonuclease activity"/>
    <property type="evidence" value="ECO:0007669"/>
    <property type="project" value="UniProtKB-UniRule"/>
</dbReference>
<dbReference type="HAMAP" id="MF_00009">
    <property type="entry name" value="Endoribonucl_YbeY"/>
    <property type="match status" value="1"/>
</dbReference>
<reference evidence="8" key="2">
    <citation type="journal article" date="2021" name="Microbiome">
        <title>Successional dynamics and alternative stable states in a saline activated sludge microbial community over 9 years.</title>
        <authorList>
            <person name="Wang Y."/>
            <person name="Ye J."/>
            <person name="Ju F."/>
            <person name="Liu L."/>
            <person name="Boyd J.A."/>
            <person name="Deng Y."/>
            <person name="Parks D.H."/>
            <person name="Jiang X."/>
            <person name="Yin X."/>
            <person name="Woodcroft B.J."/>
            <person name="Tyson G.W."/>
            <person name="Hugenholtz P."/>
            <person name="Polz M.F."/>
            <person name="Zhang T."/>
        </authorList>
    </citation>
    <scope>NUCLEOTIDE SEQUENCE</scope>
    <source>
        <strain evidence="8">HKST-UBA16</strain>
    </source>
</reference>
<dbReference type="EC" id="3.1.-.-" evidence="7"/>
<comment type="similarity">
    <text evidence="1 7">Belongs to the endoribonuclease YbeY family.</text>
</comment>
<dbReference type="SUPFAM" id="SSF55486">
    <property type="entry name" value="Metalloproteases ('zincins'), catalytic domain"/>
    <property type="match status" value="1"/>
</dbReference>
<protein>
    <recommendedName>
        <fullName evidence="7">Endoribonuclease YbeY</fullName>
        <ecNumber evidence="7">3.1.-.-</ecNumber>
    </recommendedName>
</protein>
<dbReference type="GO" id="GO:0006364">
    <property type="term" value="P:rRNA processing"/>
    <property type="evidence" value="ECO:0007669"/>
    <property type="project" value="UniProtKB-UniRule"/>
</dbReference>
<dbReference type="InterPro" id="IPR023091">
    <property type="entry name" value="MetalPrtase_cat_dom_sf_prd"/>
</dbReference>
<dbReference type="EMBL" id="JAGQLM010000100">
    <property type="protein sequence ID" value="MCA9375164.1"/>
    <property type="molecule type" value="Genomic_DNA"/>
</dbReference>
<dbReference type="AlphaFoldDB" id="A0A955HZ90"/>
<comment type="function">
    <text evidence="7">Single strand-specific metallo-endoribonuclease involved in late-stage 70S ribosome quality control and in maturation of the 3' terminus of the 16S rRNA.</text>
</comment>
<organism evidence="8 9">
    <name type="scientific">Candidatus Dojkabacteria bacterium</name>
    <dbReference type="NCBI Taxonomy" id="2099670"/>
    <lineage>
        <taxon>Bacteria</taxon>
        <taxon>Candidatus Dojkabacteria</taxon>
    </lineage>
</organism>
<dbReference type="GO" id="GO:0008270">
    <property type="term" value="F:zinc ion binding"/>
    <property type="evidence" value="ECO:0007669"/>
    <property type="project" value="UniProtKB-UniRule"/>
</dbReference>
<gene>
    <name evidence="7 8" type="primary">ybeY</name>
    <name evidence="8" type="ORF">KC622_02430</name>
</gene>
<dbReference type="PROSITE" id="PS01306">
    <property type="entry name" value="UPF0054"/>
    <property type="match status" value="1"/>
</dbReference>
<proteinExistence type="inferred from homology"/>
<keyword evidence="5 7" id="KW-0378">Hydrolase</keyword>
<keyword evidence="7" id="KW-0690">Ribosome biogenesis</keyword>
<reference evidence="8" key="1">
    <citation type="submission" date="2020-04" db="EMBL/GenBank/DDBJ databases">
        <authorList>
            <person name="Zhang T."/>
        </authorList>
    </citation>
    <scope>NUCLEOTIDE SEQUENCE</scope>
    <source>
        <strain evidence="8">HKST-UBA16</strain>
    </source>
</reference>
<dbReference type="Proteomes" id="UP000748332">
    <property type="component" value="Unassembled WGS sequence"/>
</dbReference>
<keyword evidence="2 7" id="KW-0540">Nuclease</keyword>
<feature type="binding site" evidence="7">
    <location>
        <position position="111"/>
    </location>
    <ligand>
        <name>Zn(2+)</name>
        <dbReference type="ChEBI" id="CHEBI:29105"/>
        <note>catalytic</note>
    </ligand>
</feature>
<evidence type="ECO:0000256" key="1">
    <source>
        <dbReference type="ARBA" id="ARBA00010875"/>
    </source>
</evidence>
<keyword evidence="6 7" id="KW-0862">Zinc</keyword>
<evidence type="ECO:0000313" key="8">
    <source>
        <dbReference type="EMBL" id="MCA9375164.1"/>
    </source>
</evidence>
<dbReference type="Pfam" id="PF02130">
    <property type="entry name" value="YbeY"/>
    <property type="match status" value="1"/>
</dbReference>
<dbReference type="Gene3D" id="3.40.390.30">
    <property type="entry name" value="Metalloproteases ('zincins'), catalytic domain"/>
    <property type="match status" value="1"/>
</dbReference>
<evidence type="ECO:0000256" key="4">
    <source>
        <dbReference type="ARBA" id="ARBA00022759"/>
    </source>
</evidence>
<dbReference type="NCBIfam" id="TIGR00043">
    <property type="entry name" value="rRNA maturation RNase YbeY"/>
    <property type="match status" value="1"/>
</dbReference>
<evidence type="ECO:0000256" key="5">
    <source>
        <dbReference type="ARBA" id="ARBA00022801"/>
    </source>
</evidence>